<dbReference type="InterPro" id="IPR010982">
    <property type="entry name" value="Lambda_DNA-bd_dom_sf"/>
</dbReference>
<dbReference type="GO" id="GO:0000976">
    <property type="term" value="F:transcription cis-regulatory region binding"/>
    <property type="evidence" value="ECO:0007669"/>
    <property type="project" value="TreeGrafter"/>
</dbReference>
<dbReference type="OrthoDB" id="9775106at2"/>
<accession>F0RUV8</accession>
<organism evidence="2 3">
    <name type="scientific">Sphaerochaeta globosa (strain ATCC BAA-1886 / DSM 22777 / Buddy)</name>
    <name type="common">Spirochaeta sp. (strain Buddy)</name>
    <dbReference type="NCBI Taxonomy" id="158189"/>
    <lineage>
        <taxon>Bacteria</taxon>
        <taxon>Pseudomonadati</taxon>
        <taxon>Spirochaetota</taxon>
        <taxon>Spirochaetia</taxon>
        <taxon>Spirochaetales</taxon>
        <taxon>Sphaerochaetaceae</taxon>
        <taxon>Sphaerochaeta</taxon>
    </lineage>
</organism>
<proteinExistence type="predicted"/>
<dbReference type="STRING" id="158189.SpiBuddy_0709"/>
<gene>
    <name evidence="2" type="ordered locus">SpiBuddy_0709</name>
</gene>
<dbReference type="Pfam" id="PF00532">
    <property type="entry name" value="Peripla_BP_1"/>
    <property type="match status" value="1"/>
</dbReference>
<dbReference type="EMBL" id="CP002541">
    <property type="protein sequence ID" value="ADY12536.1"/>
    <property type="molecule type" value="Genomic_DNA"/>
</dbReference>
<reference evidence="3" key="1">
    <citation type="submission" date="2011-02" db="EMBL/GenBank/DDBJ databases">
        <title>Complete sequence of Spirochaeta sp. Buddy.</title>
        <authorList>
            <person name="Lucas S."/>
            <person name="Copeland A."/>
            <person name="Lapidus A."/>
            <person name="Cheng J.-F."/>
            <person name="Goodwin L."/>
            <person name="Pitluck S."/>
            <person name="Zeytun A."/>
            <person name="Detter J.C."/>
            <person name="Han C."/>
            <person name="Tapia R."/>
            <person name="Land M."/>
            <person name="Hauser L."/>
            <person name="Kyrpides N."/>
            <person name="Ivanova N."/>
            <person name="Mikhailova N."/>
            <person name="Pagani I."/>
            <person name="Ritalahti K.M."/>
            <person name="Loeffler F.E."/>
            <person name="Woyke T."/>
        </authorList>
    </citation>
    <scope>NUCLEOTIDE SEQUENCE [LARGE SCALE GENOMIC DNA]</scope>
    <source>
        <strain evidence="3">ATCC BAA-1886 / DSM 22777 / Buddy</strain>
    </source>
</reference>
<feature type="domain" description="Periplasmic binding protein/LacI sugar binding" evidence="1">
    <location>
        <begin position="62"/>
        <end position="327"/>
    </location>
</feature>
<sequence length="353" mass="38913">MRKKKVTLQDIANTVGISSASVSMILASKSLNRFSDETINAVYTASRELGYESKHSKEDRKVVIIVCPSVINPYFATIIQGMEQEANVRGLGTMLFTTYWDIEKEKRICEFAKDPSVGGVIFAMIPQQPELVRELNKTVPVVAVGDKQNDIGLDTVDVNNFNAGTLVAKHLLALGHRKIAYLSTSLNSEHSARVRRFDGLKATIKQFGLPAKLNLYAAEVPSLTELNTIDIEHQTGYALAKRCMKETPDVTAMVAINDMVAYGVIDAIKDSGYSIPDDYSVCGFDNIYPSSFAGVALTTVEHYIIQGGKSAVRLLCEKMERQQPRTLEQGAVTRVEYQNRLIIRSSTGEPPAK</sequence>
<dbReference type="Proteomes" id="UP000008466">
    <property type="component" value="Chromosome"/>
</dbReference>
<dbReference type="AlphaFoldDB" id="F0RUV8"/>
<keyword evidence="3" id="KW-1185">Reference proteome</keyword>
<dbReference type="Gene3D" id="3.40.50.2300">
    <property type="match status" value="2"/>
</dbReference>
<dbReference type="GO" id="GO:0003700">
    <property type="term" value="F:DNA-binding transcription factor activity"/>
    <property type="evidence" value="ECO:0007669"/>
    <property type="project" value="TreeGrafter"/>
</dbReference>
<dbReference type="KEGG" id="sbu:SpiBuddy_0709"/>
<dbReference type="CDD" id="cd06267">
    <property type="entry name" value="PBP1_LacI_sugar_binding-like"/>
    <property type="match status" value="1"/>
</dbReference>
<dbReference type="RefSeq" id="WP_013606389.1">
    <property type="nucleotide sequence ID" value="NC_015152.1"/>
</dbReference>
<evidence type="ECO:0000259" key="1">
    <source>
        <dbReference type="Pfam" id="PF00532"/>
    </source>
</evidence>
<protein>
    <submittedName>
        <fullName evidence="2">Periplasmic binding protein/LacI transcriptional regulator</fullName>
    </submittedName>
</protein>
<dbReference type="SUPFAM" id="SSF47413">
    <property type="entry name" value="lambda repressor-like DNA-binding domains"/>
    <property type="match status" value="1"/>
</dbReference>
<dbReference type="HOGENOM" id="CLU_037628_6_1_12"/>
<dbReference type="InterPro" id="IPR028082">
    <property type="entry name" value="Peripla_BP_I"/>
</dbReference>
<dbReference type="SUPFAM" id="SSF53822">
    <property type="entry name" value="Periplasmic binding protein-like I"/>
    <property type="match status" value="1"/>
</dbReference>
<dbReference type="Gene3D" id="1.10.260.40">
    <property type="entry name" value="lambda repressor-like DNA-binding domains"/>
    <property type="match status" value="1"/>
</dbReference>
<name>F0RUV8_SPHGB</name>
<dbReference type="eggNOG" id="COG1609">
    <property type="taxonomic scope" value="Bacteria"/>
</dbReference>
<dbReference type="PANTHER" id="PTHR30146">
    <property type="entry name" value="LACI-RELATED TRANSCRIPTIONAL REPRESSOR"/>
    <property type="match status" value="1"/>
</dbReference>
<dbReference type="PANTHER" id="PTHR30146:SF154">
    <property type="entry name" value="TRANSCRIPTION REGULATOR, MEMBER OF GALR FAMILY"/>
    <property type="match status" value="1"/>
</dbReference>
<evidence type="ECO:0000313" key="3">
    <source>
        <dbReference type="Proteomes" id="UP000008466"/>
    </source>
</evidence>
<dbReference type="InterPro" id="IPR001761">
    <property type="entry name" value="Peripla_BP/Lac1_sug-bd_dom"/>
</dbReference>
<evidence type="ECO:0000313" key="2">
    <source>
        <dbReference type="EMBL" id="ADY12536.1"/>
    </source>
</evidence>